<dbReference type="Pfam" id="PF08757">
    <property type="entry name" value="CotH"/>
    <property type="match status" value="1"/>
</dbReference>
<comment type="subcellular location">
    <subcellularLocation>
        <location evidence="1">Membrane</location>
        <topology evidence="1">Multi-pass membrane protein</topology>
    </subcellularLocation>
</comment>
<protein>
    <submittedName>
        <fullName evidence="9">CotH kinase family protein</fullName>
    </submittedName>
</protein>
<feature type="transmembrane region" description="Helical" evidence="6">
    <location>
        <begin position="296"/>
        <end position="315"/>
    </location>
</feature>
<evidence type="ECO:0000256" key="4">
    <source>
        <dbReference type="ARBA" id="ARBA00023136"/>
    </source>
</evidence>
<evidence type="ECO:0000256" key="2">
    <source>
        <dbReference type="ARBA" id="ARBA00022692"/>
    </source>
</evidence>
<proteinExistence type="predicted"/>
<evidence type="ECO:0000313" key="10">
    <source>
        <dbReference type="Proteomes" id="UP001205337"/>
    </source>
</evidence>
<dbReference type="Pfam" id="PF04138">
    <property type="entry name" value="GtrA_DPMS_TM"/>
    <property type="match status" value="1"/>
</dbReference>
<name>A0ABT1ZF99_9MICO</name>
<dbReference type="InterPro" id="IPR001173">
    <property type="entry name" value="Glyco_trans_2-like"/>
</dbReference>
<dbReference type="InterPro" id="IPR014867">
    <property type="entry name" value="Spore_coat_CotH_CotH2/3/7"/>
</dbReference>
<dbReference type="InterPro" id="IPR029044">
    <property type="entry name" value="Nucleotide-diphossugar_trans"/>
</dbReference>
<dbReference type="SUPFAM" id="SSF53448">
    <property type="entry name" value="Nucleotide-diphospho-sugar transferases"/>
    <property type="match status" value="1"/>
</dbReference>
<dbReference type="Pfam" id="PF00535">
    <property type="entry name" value="Glycos_transf_2"/>
    <property type="match status" value="1"/>
</dbReference>
<keyword evidence="10" id="KW-1185">Reference proteome</keyword>
<dbReference type="GO" id="GO:0016301">
    <property type="term" value="F:kinase activity"/>
    <property type="evidence" value="ECO:0007669"/>
    <property type="project" value="UniProtKB-KW"/>
</dbReference>
<evidence type="ECO:0000256" key="1">
    <source>
        <dbReference type="ARBA" id="ARBA00004141"/>
    </source>
</evidence>
<dbReference type="CDD" id="cd04179">
    <property type="entry name" value="DPM_DPG-synthase_like"/>
    <property type="match status" value="1"/>
</dbReference>
<reference evidence="9 10" key="1">
    <citation type="submission" date="2022-08" db="EMBL/GenBank/DDBJ databases">
        <authorList>
            <person name="Li F."/>
        </authorList>
    </citation>
    <scope>NUCLEOTIDE SEQUENCE [LARGE SCALE GENOMIC DNA]</scope>
    <source>
        <strain evidence="9 10">10F1B-8-1</strain>
    </source>
</reference>
<feature type="transmembrane region" description="Helical" evidence="6">
    <location>
        <begin position="258"/>
        <end position="276"/>
    </location>
</feature>
<evidence type="ECO:0000259" key="7">
    <source>
        <dbReference type="Pfam" id="PF00535"/>
    </source>
</evidence>
<evidence type="ECO:0000256" key="5">
    <source>
        <dbReference type="SAM" id="MobiDB-lite"/>
    </source>
</evidence>
<keyword evidence="4 6" id="KW-0472">Membrane</keyword>
<accession>A0ABT1ZF99</accession>
<evidence type="ECO:0000256" key="3">
    <source>
        <dbReference type="ARBA" id="ARBA00022989"/>
    </source>
</evidence>
<dbReference type="PANTHER" id="PTHR40050:SF1">
    <property type="entry name" value="INNER SPORE COAT PROTEIN H"/>
    <property type="match status" value="1"/>
</dbReference>
<feature type="domain" description="Glycosyltransferase 2-like" evidence="7">
    <location>
        <begin position="3"/>
        <end position="107"/>
    </location>
</feature>
<evidence type="ECO:0000313" key="9">
    <source>
        <dbReference type="EMBL" id="MCS0499382.1"/>
    </source>
</evidence>
<evidence type="ECO:0000256" key="6">
    <source>
        <dbReference type="SAM" id="Phobius"/>
    </source>
</evidence>
<comment type="caution">
    <text evidence="9">The sequence shown here is derived from an EMBL/GenBank/DDBJ whole genome shotgun (WGS) entry which is preliminary data.</text>
</comment>
<keyword evidence="9" id="KW-0808">Transferase</keyword>
<organism evidence="9 10">
    <name type="scientific">Protaetiibacter mangrovi</name>
    <dbReference type="NCBI Taxonomy" id="2970926"/>
    <lineage>
        <taxon>Bacteria</taxon>
        <taxon>Bacillati</taxon>
        <taxon>Actinomycetota</taxon>
        <taxon>Actinomycetes</taxon>
        <taxon>Micrococcales</taxon>
        <taxon>Microbacteriaceae</taxon>
        <taxon>Protaetiibacter</taxon>
    </lineage>
</organism>
<feature type="region of interest" description="Disordered" evidence="5">
    <location>
        <begin position="682"/>
        <end position="708"/>
    </location>
</feature>
<feature type="domain" description="GtrA/DPMS transmembrane" evidence="8">
    <location>
        <begin position="232"/>
        <end position="345"/>
    </location>
</feature>
<gene>
    <name evidence="9" type="ORF">NUH29_07445</name>
</gene>
<dbReference type="InterPro" id="IPR007267">
    <property type="entry name" value="GtrA_DPMS_TM"/>
</dbReference>
<dbReference type="Proteomes" id="UP001205337">
    <property type="component" value="Unassembled WGS sequence"/>
</dbReference>
<dbReference type="EMBL" id="JANTHX010000005">
    <property type="protein sequence ID" value="MCS0499382.1"/>
    <property type="molecule type" value="Genomic_DNA"/>
</dbReference>
<dbReference type="Gene3D" id="3.90.550.10">
    <property type="entry name" value="Spore Coat Polysaccharide Biosynthesis Protein SpsA, Chain A"/>
    <property type="match status" value="1"/>
</dbReference>
<dbReference type="RefSeq" id="WP_258798398.1">
    <property type="nucleotide sequence ID" value="NZ_JANTHX010000005.1"/>
</dbReference>
<feature type="transmembrane region" description="Helical" evidence="6">
    <location>
        <begin position="369"/>
        <end position="391"/>
    </location>
</feature>
<keyword evidence="2 6" id="KW-0812">Transmembrane</keyword>
<keyword evidence="3 6" id="KW-1133">Transmembrane helix</keyword>
<sequence>MIVLIPAYEPGDRLVPLVAQLRRMDPGLTVLLVDDGSGASYRAVFDAVQVLGAEVLVHPRNRGKAAALRTGLRHALAHHPGRDVVTADSDGQHTAVDILRVADRLAEQTSTDGVSTDGGRPLVLGTRAFGPGTPARSRFGNAVSSALFGMAAGYRVRDTQTGLRGIPAERIPWALEVPGERFAYELEVLLACRGGGVPVVEVPVQTVYLERNASSHFRPLVDSLRVMRPMARYLGASLAGFVIDVVLLQGLVLLGAPLLAAVVSARLVSASANFALNRRFVFRARAGSLGGQAVRYAALAAVVLAVNYLVLAAMTDAGAPLLAAKVAVEVALFAASFGIQRMLVFARRASRAPAAPAPAPPRVRAGRRVAGAAAAGASVLLLAGCSVAAGAGSSGSDSAGSDSAEAATGDAWRDTSLVHDIRVEDDDTVLEDLVATFLASGEKDWGSVTVTIDGTTLDDVGIKLKGNSSLRTVSAETPLAEVPWILRLDEFVDGQSYQGETELVIRGNSSETSLNEAVALGLLRASGLAAENAVAARFRVGDEQAALRLVVENPTGAWADEEFGTAGQLYKAESGGDEDYHGTDPGAYADSWDQEGGDDELSALIAFLQFVDESDDETFAAALPDHLDVQAFADYLAFQELVQNTDDIDGPGNNWYLFVDDATGVATVVNWDLNLAFGQSPGGGGPAGGGDRPGAGPARGGGGGGGGGGESLLKERFLAVPAFAELYAEATTTLTARLLDDGTAASLVDAWQQTLDTQAEDLVSSDVVSREADAVRTALGIA</sequence>
<evidence type="ECO:0000259" key="8">
    <source>
        <dbReference type="Pfam" id="PF04138"/>
    </source>
</evidence>
<keyword evidence="9" id="KW-0418">Kinase</keyword>
<feature type="transmembrane region" description="Helical" evidence="6">
    <location>
        <begin position="321"/>
        <end position="339"/>
    </location>
</feature>
<dbReference type="PANTHER" id="PTHR40050">
    <property type="entry name" value="INNER SPORE COAT PROTEIN H"/>
    <property type="match status" value="1"/>
</dbReference>